<evidence type="ECO:0000256" key="1">
    <source>
        <dbReference type="SAM" id="MobiDB-lite"/>
    </source>
</evidence>
<sequence>RELGPEGEGEEEVAPRHDKGPLPPIPHGLLLQSGREEQGPEHRHEEAAPVLRRARERSHKGVAEVGRGVKMPVITAAIPGTGRQNARIADI</sequence>
<feature type="compositionally biased region" description="Acidic residues" evidence="1">
    <location>
        <begin position="1"/>
        <end position="12"/>
    </location>
</feature>
<dbReference type="EMBL" id="LWDG02000037">
    <property type="protein sequence ID" value="KAE8270783.1"/>
    <property type="molecule type" value="Genomic_DNA"/>
</dbReference>
<accession>A0A8X7T7Y1</accession>
<proteinExistence type="predicted"/>
<feature type="region of interest" description="Disordered" evidence="1">
    <location>
        <begin position="1"/>
        <end position="64"/>
    </location>
</feature>
<gene>
    <name evidence="2" type="ORF">A4X09_0g1532</name>
</gene>
<evidence type="ECO:0000313" key="2">
    <source>
        <dbReference type="EMBL" id="KAE8270783.1"/>
    </source>
</evidence>
<feature type="compositionally biased region" description="Basic and acidic residues" evidence="1">
    <location>
        <begin position="34"/>
        <end position="47"/>
    </location>
</feature>
<feature type="non-terminal residue" evidence="2">
    <location>
        <position position="1"/>
    </location>
</feature>
<comment type="caution">
    <text evidence="2">The sequence shown here is derived from an EMBL/GenBank/DDBJ whole genome shotgun (WGS) entry which is preliminary data.</text>
</comment>
<dbReference type="Proteomes" id="UP000078113">
    <property type="component" value="Unassembled WGS sequence"/>
</dbReference>
<organism evidence="2 3">
    <name type="scientific">Tilletia walkeri</name>
    <dbReference type="NCBI Taxonomy" id="117179"/>
    <lineage>
        <taxon>Eukaryota</taxon>
        <taxon>Fungi</taxon>
        <taxon>Dikarya</taxon>
        <taxon>Basidiomycota</taxon>
        <taxon>Ustilaginomycotina</taxon>
        <taxon>Exobasidiomycetes</taxon>
        <taxon>Tilletiales</taxon>
        <taxon>Tilletiaceae</taxon>
        <taxon>Tilletia</taxon>
    </lineage>
</organism>
<keyword evidence="3" id="KW-1185">Reference proteome</keyword>
<protein>
    <submittedName>
        <fullName evidence="2">Uncharacterized protein</fullName>
    </submittedName>
</protein>
<dbReference type="AlphaFoldDB" id="A0A8X7T7Y1"/>
<reference evidence="2" key="2">
    <citation type="journal article" date="2019" name="IMA Fungus">
        <title>Genome sequencing and comparison of five Tilletia species to identify candidate genes for the detection of regulated species infecting wheat.</title>
        <authorList>
            <person name="Nguyen H.D.T."/>
            <person name="Sultana T."/>
            <person name="Kesanakurti P."/>
            <person name="Hambleton S."/>
        </authorList>
    </citation>
    <scope>NUCLEOTIDE SEQUENCE</scope>
    <source>
        <strain evidence="2">DAOMC 236422</strain>
    </source>
</reference>
<evidence type="ECO:0000313" key="3">
    <source>
        <dbReference type="Proteomes" id="UP000078113"/>
    </source>
</evidence>
<name>A0A8X7T7Y1_9BASI</name>
<reference evidence="2" key="1">
    <citation type="submission" date="2016-04" db="EMBL/GenBank/DDBJ databases">
        <authorList>
            <person name="Nguyen H.D."/>
            <person name="Samba Siva P."/>
            <person name="Cullis J."/>
            <person name="Levesque C.A."/>
            <person name="Hambleton S."/>
        </authorList>
    </citation>
    <scope>NUCLEOTIDE SEQUENCE</scope>
    <source>
        <strain evidence="2">DAOMC 236422</strain>
    </source>
</reference>